<dbReference type="EMBL" id="QLTW01000150">
    <property type="protein sequence ID" value="MBT9145707.1"/>
    <property type="molecule type" value="Genomic_DNA"/>
</dbReference>
<gene>
    <name evidence="3" type="primary">lysDH</name>
    <name evidence="3" type="ORF">DDT42_01582</name>
</gene>
<dbReference type="SUPFAM" id="SSF51735">
    <property type="entry name" value="NAD(P)-binding Rossmann-fold domains"/>
    <property type="match status" value="1"/>
</dbReference>
<dbReference type="Pfam" id="PF16653">
    <property type="entry name" value="Sacchrp_dh_C"/>
    <property type="match status" value="1"/>
</dbReference>
<proteinExistence type="predicted"/>
<sequence>MRYLILGGGLQGRALAFDLLTYDPGCEVIVGDNHEENLELTHRLIKDKNLRTVKVDVFDEEATARVMEVIDVAISSLPHTWPFTEKFYQGVVKAGVKGVLTDYWEWPRHYEFDDPLKKAKTAVIPGLGIVPGFGNICVGQAAHEFDQLEEGAIYCGGLPVRKNLPPLNYMEMFIMESLFDLYYTNPQIIMDGEVVTLKCVEDIEKIYIPGVGETEAIYTDGLYSLLKTMKEKGVRKLTEKTLRYPGHYEKVEILRSIGFLDKEPLKVGEIEVSPRKFTEALFSRKLKKIPGERDFTYLLVRVKGIKDGKRVEKKWEIMDYSDEVNGLTSMERTTAYPSSIAAIILAHDKTELYGIVEPELYFIGDKFKKMVDELALRGIYVYESLL</sequence>
<dbReference type="InterPro" id="IPR032095">
    <property type="entry name" value="Sacchrp_dh-like_C"/>
</dbReference>
<organism evidence="3 4">
    <name type="scientific">Psychracetigena formicireducens</name>
    <dbReference type="NCBI Taxonomy" id="2986056"/>
    <lineage>
        <taxon>Bacteria</taxon>
        <taxon>Bacillati</taxon>
        <taxon>Candidatus Lithacetigenota</taxon>
        <taxon>Candidatus Psychracetigena</taxon>
    </lineage>
</organism>
<keyword evidence="1 3" id="KW-0560">Oxidoreductase</keyword>
<dbReference type="InterPro" id="IPR051168">
    <property type="entry name" value="AASS"/>
</dbReference>
<dbReference type="AlphaFoldDB" id="A0A9E2F2I3"/>
<reference evidence="3 4" key="1">
    <citation type="journal article" date="2021" name="bioRxiv">
        <title>Unique metabolic strategies in Hadean analogues reveal hints for primordial physiology.</title>
        <authorList>
            <person name="Nobu M.K."/>
            <person name="Nakai R."/>
            <person name="Tamazawa S."/>
            <person name="Mori H."/>
            <person name="Toyoda A."/>
            <person name="Ijiri A."/>
            <person name="Suzuki S."/>
            <person name="Kurokawa K."/>
            <person name="Kamagata Y."/>
            <person name="Tamaki H."/>
        </authorList>
    </citation>
    <scope>NUCLEOTIDE SEQUENCE [LARGE SCALE GENOMIC DNA]</scope>
    <source>
        <strain evidence="3">BS525</strain>
    </source>
</reference>
<feature type="domain" description="Saccharopine dehydrogenase-like C-terminal" evidence="2">
    <location>
        <begin position="128"/>
        <end position="379"/>
    </location>
</feature>
<dbReference type="InterPro" id="IPR036291">
    <property type="entry name" value="NAD(P)-bd_dom_sf"/>
</dbReference>
<dbReference type="Gene3D" id="3.30.360.10">
    <property type="entry name" value="Dihydrodipicolinate Reductase, domain 2"/>
    <property type="match status" value="1"/>
</dbReference>
<evidence type="ECO:0000313" key="4">
    <source>
        <dbReference type="Proteomes" id="UP000811545"/>
    </source>
</evidence>
<comment type="caution">
    <text evidence="3">The sequence shown here is derived from an EMBL/GenBank/DDBJ whole genome shotgun (WGS) entry which is preliminary data.</text>
</comment>
<dbReference type="GO" id="GO:0050303">
    <property type="term" value="F:lysine 6-dehydrogenase activity"/>
    <property type="evidence" value="ECO:0007669"/>
    <property type="project" value="UniProtKB-EC"/>
</dbReference>
<name>A0A9E2F2I3_PSYF1</name>
<dbReference type="PANTHER" id="PTHR11133:SF22">
    <property type="entry name" value="ALPHA-AMINOADIPIC SEMIALDEHYDE SYNTHASE, MITOCHONDRIAL"/>
    <property type="match status" value="1"/>
</dbReference>
<accession>A0A9E2F2I3</accession>
<dbReference type="SUPFAM" id="SSF55347">
    <property type="entry name" value="Glyceraldehyde-3-phosphate dehydrogenase-like, C-terminal domain"/>
    <property type="match status" value="1"/>
</dbReference>
<evidence type="ECO:0000259" key="2">
    <source>
        <dbReference type="Pfam" id="PF16653"/>
    </source>
</evidence>
<dbReference type="PANTHER" id="PTHR11133">
    <property type="entry name" value="SACCHAROPINE DEHYDROGENASE"/>
    <property type="match status" value="1"/>
</dbReference>
<evidence type="ECO:0000313" key="3">
    <source>
        <dbReference type="EMBL" id="MBT9145707.1"/>
    </source>
</evidence>
<evidence type="ECO:0000256" key="1">
    <source>
        <dbReference type="ARBA" id="ARBA00023002"/>
    </source>
</evidence>
<dbReference type="EC" id="1.4.1.18" evidence="3"/>
<dbReference type="Gene3D" id="3.40.50.720">
    <property type="entry name" value="NAD(P)-binding Rossmann-like Domain"/>
    <property type="match status" value="1"/>
</dbReference>
<protein>
    <submittedName>
        <fullName evidence="3">Lysine 6-dehydrogenase</fullName>
        <ecNumber evidence="3">1.4.1.18</ecNumber>
    </submittedName>
</protein>
<dbReference type="Proteomes" id="UP000811545">
    <property type="component" value="Unassembled WGS sequence"/>
</dbReference>